<dbReference type="GO" id="GO:0003729">
    <property type="term" value="F:mRNA binding"/>
    <property type="evidence" value="ECO:0007669"/>
    <property type="project" value="TreeGrafter"/>
</dbReference>
<keyword evidence="7" id="KW-1185">Reference proteome</keyword>
<proteinExistence type="predicted"/>
<keyword evidence="3" id="KW-0539">Nucleus</keyword>
<dbReference type="PROSITE" id="PS50102">
    <property type="entry name" value="RRM"/>
    <property type="match status" value="1"/>
</dbReference>
<feature type="domain" description="RRM" evidence="5">
    <location>
        <begin position="58"/>
        <end position="112"/>
    </location>
</feature>
<dbReference type="GO" id="GO:0071011">
    <property type="term" value="C:precatalytic spliceosome"/>
    <property type="evidence" value="ECO:0007669"/>
    <property type="project" value="TreeGrafter"/>
</dbReference>
<evidence type="ECO:0000259" key="5">
    <source>
        <dbReference type="PROSITE" id="PS50102"/>
    </source>
</evidence>
<comment type="subcellular location">
    <subcellularLocation>
        <location evidence="1">Nucleus</location>
    </subcellularLocation>
</comment>
<dbReference type="SMART" id="SM00360">
    <property type="entry name" value="RRM"/>
    <property type="match status" value="1"/>
</dbReference>
<gene>
    <name evidence="6" type="ORF">OSB1V03_LOCUS20216</name>
</gene>
<dbReference type="InterPro" id="IPR012677">
    <property type="entry name" value="Nucleotide-bd_a/b_plait_sf"/>
</dbReference>
<dbReference type="GO" id="GO:0017069">
    <property type="term" value="F:snRNA binding"/>
    <property type="evidence" value="ECO:0007669"/>
    <property type="project" value="TreeGrafter"/>
</dbReference>
<accession>A0A7R9QHV9</accession>
<dbReference type="Pfam" id="PF00076">
    <property type="entry name" value="RRM_1"/>
    <property type="match status" value="1"/>
</dbReference>
<dbReference type="SUPFAM" id="SSF54928">
    <property type="entry name" value="RNA-binding domain, RBD"/>
    <property type="match status" value="1"/>
</dbReference>
<dbReference type="AlphaFoldDB" id="A0A7R9QHV9"/>
<dbReference type="OrthoDB" id="6159137at2759"/>
<dbReference type="InterPro" id="IPR051183">
    <property type="entry name" value="U1_U11-U12_snRNP_70-35kDa"/>
</dbReference>
<dbReference type="PANTHER" id="PTHR13952">
    <property type="entry name" value="U1 SMALL NUCLEAR RIBONUCLEOPROTEIN 70 KD"/>
    <property type="match status" value="1"/>
</dbReference>
<reference evidence="6" key="1">
    <citation type="submission" date="2020-11" db="EMBL/GenBank/DDBJ databases">
        <authorList>
            <person name="Tran Van P."/>
        </authorList>
    </citation>
    <scope>NUCLEOTIDE SEQUENCE</scope>
</reference>
<dbReference type="Gene3D" id="3.30.70.330">
    <property type="match status" value="1"/>
</dbReference>
<name>A0A7R9QHV9_9ACAR</name>
<dbReference type="GO" id="GO:0000398">
    <property type="term" value="P:mRNA splicing, via spliceosome"/>
    <property type="evidence" value="ECO:0007669"/>
    <property type="project" value="TreeGrafter"/>
</dbReference>
<evidence type="ECO:0000256" key="4">
    <source>
        <dbReference type="PROSITE-ProRule" id="PRU00176"/>
    </source>
</evidence>
<evidence type="ECO:0000256" key="3">
    <source>
        <dbReference type="ARBA" id="ARBA00023242"/>
    </source>
</evidence>
<evidence type="ECO:0000313" key="6">
    <source>
        <dbReference type="EMBL" id="CAD7644802.1"/>
    </source>
</evidence>
<evidence type="ECO:0000256" key="1">
    <source>
        <dbReference type="ARBA" id="ARBA00004123"/>
    </source>
</evidence>
<evidence type="ECO:0000313" key="7">
    <source>
        <dbReference type="Proteomes" id="UP000759131"/>
    </source>
</evidence>
<dbReference type="EMBL" id="CAJPIZ010032423">
    <property type="protein sequence ID" value="CAG2120269.1"/>
    <property type="molecule type" value="Genomic_DNA"/>
</dbReference>
<feature type="non-terminal residue" evidence="6">
    <location>
        <position position="1"/>
    </location>
</feature>
<dbReference type="EMBL" id="OC886998">
    <property type="protein sequence ID" value="CAD7644802.1"/>
    <property type="molecule type" value="Genomic_DNA"/>
</dbReference>
<protein>
    <recommendedName>
        <fullName evidence="5">RRM domain-containing protein</fullName>
    </recommendedName>
</protein>
<dbReference type="InterPro" id="IPR000504">
    <property type="entry name" value="RRM_dom"/>
</dbReference>
<evidence type="ECO:0000256" key="2">
    <source>
        <dbReference type="ARBA" id="ARBA00022884"/>
    </source>
</evidence>
<dbReference type="PANTHER" id="PTHR13952:SF6">
    <property type="entry name" value="U11_U12 SMALL NUCLEAR RIBONUCLEOPROTEIN 35 KDA PROTEIN"/>
    <property type="match status" value="1"/>
</dbReference>
<organism evidence="6">
    <name type="scientific">Medioppia subpectinata</name>
    <dbReference type="NCBI Taxonomy" id="1979941"/>
    <lineage>
        <taxon>Eukaryota</taxon>
        <taxon>Metazoa</taxon>
        <taxon>Ecdysozoa</taxon>
        <taxon>Arthropoda</taxon>
        <taxon>Chelicerata</taxon>
        <taxon>Arachnida</taxon>
        <taxon>Acari</taxon>
        <taxon>Acariformes</taxon>
        <taxon>Sarcoptiformes</taxon>
        <taxon>Oribatida</taxon>
        <taxon>Brachypylina</taxon>
        <taxon>Oppioidea</taxon>
        <taxon>Oppiidae</taxon>
        <taxon>Medioppia</taxon>
    </lineage>
</organism>
<dbReference type="Proteomes" id="UP000759131">
    <property type="component" value="Unassembled WGS sequence"/>
</dbReference>
<dbReference type="InterPro" id="IPR035979">
    <property type="entry name" value="RBD_domain_sf"/>
</dbReference>
<keyword evidence="2 4" id="KW-0694">RNA-binding</keyword>
<sequence>MADRRTSGCEWRSLATVYDPIRVGSIDGTDSSPHDRALIRAIHSKHMIDRSIKSDPKKTLFVSRLDFNTTEETIHKHFSKYGSIVSLRLVRDIVTGLSKGYAFVEFKRSKTV</sequence>